<dbReference type="PANTHER" id="PTHR37533">
    <property type="entry name" value="FLAGELLAR HOOK-LENGTH CONTROL PROTEIN"/>
    <property type="match status" value="1"/>
</dbReference>
<organism evidence="3">
    <name type="scientific">uncultured Solirubrobacteraceae bacterium</name>
    <dbReference type="NCBI Taxonomy" id="1162706"/>
    <lineage>
        <taxon>Bacteria</taxon>
        <taxon>Bacillati</taxon>
        <taxon>Actinomycetota</taxon>
        <taxon>Thermoleophilia</taxon>
        <taxon>Solirubrobacterales</taxon>
        <taxon>Solirubrobacteraceae</taxon>
        <taxon>environmental samples</taxon>
    </lineage>
</organism>
<dbReference type="InterPro" id="IPR038610">
    <property type="entry name" value="FliK-like_C_sf"/>
</dbReference>
<dbReference type="Pfam" id="PF02120">
    <property type="entry name" value="Flg_hook"/>
    <property type="match status" value="1"/>
</dbReference>
<protein>
    <recommendedName>
        <fullName evidence="2">Flagellar hook-length control protein-like C-terminal domain-containing protein</fullName>
    </recommendedName>
</protein>
<name>A0A6J4REY4_9ACTN</name>
<dbReference type="PANTHER" id="PTHR37533:SF2">
    <property type="entry name" value="FLAGELLAR HOOK-LENGTH CONTROL PROTEIN"/>
    <property type="match status" value="1"/>
</dbReference>
<gene>
    <name evidence="3" type="ORF">AVDCRST_MAG38-1147</name>
</gene>
<feature type="non-terminal residue" evidence="3">
    <location>
        <position position="1"/>
    </location>
</feature>
<evidence type="ECO:0000256" key="1">
    <source>
        <dbReference type="SAM" id="MobiDB-lite"/>
    </source>
</evidence>
<evidence type="ECO:0000259" key="2">
    <source>
        <dbReference type="Pfam" id="PF02120"/>
    </source>
</evidence>
<feature type="domain" description="Flagellar hook-length control protein-like C-terminal" evidence="2">
    <location>
        <begin position="82"/>
        <end position="158"/>
    </location>
</feature>
<proteinExistence type="predicted"/>
<dbReference type="AlphaFoldDB" id="A0A6J4REY4"/>
<dbReference type="InterPro" id="IPR052563">
    <property type="entry name" value="FliK"/>
</dbReference>
<dbReference type="CDD" id="cd17470">
    <property type="entry name" value="T3SS_Flik_C"/>
    <property type="match status" value="1"/>
</dbReference>
<sequence>EAAPTTVPTGTGAGSGFAGDRDGEPAPEEAPVAPAGSTASTPAPAALPGAGRTPDAVPFGPHRAVTLERAPRAVAQLLHVASEAGVSHARIALRPVELGGIEIFLQVSPAGLAAQVIADSPEAARMLAQATEDLRRSLAGQDVELISIDVSTSAEQQRRDDLASSGFLADDRAADGRPLPRRGDGAPAVSPASPEPTTPTVLELPDGLLVDVLA</sequence>
<feature type="region of interest" description="Disordered" evidence="1">
    <location>
        <begin position="159"/>
        <end position="203"/>
    </location>
</feature>
<dbReference type="Gene3D" id="3.30.750.140">
    <property type="match status" value="1"/>
</dbReference>
<dbReference type="EMBL" id="CADCVJ010000074">
    <property type="protein sequence ID" value="CAA9469278.1"/>
    <property type="molecule type" value="Genomic_DNA"/>
</dbReference>
<reference evidence="3" key="1">
    <citation type="submission" date="2020-02" db="EMBL/GenBank/DDBJ databases">
        <authorList>
            <person name="Meier V. D."/>
        </authorList>
    </citation>
    <scope>NUCLEOTIDE SEQUENCE</scope>
    <source>
        <strain evidence="3">AVDCRST_MAG38</strain>
    </source>
</reference>
<feature type="region of interest" description="Disordered" evidence="1">
    <location>
        <begin position="1"/>
        <end position="60"/>
    </location>
</feature>
<feature type="compositionally biased region" description="Low complexity" evidence="1">
    <location>
        <begin position="1"/>
        <end position="10"/>
    </location>
</feature>
<accession>A0A6J4REY4</accession>
<evidence type="ECO:0000313" key="3">
    <source>
        <dbReference type="EMBL" id="CAA9469278.1"/>
    </source>
</evidence>
<dbReference type="InterPro" id="IPR021136">
    <property type="entry name" value="Flagellar_hook_control-like_C"/>
</dbReference>
<feature type="compositionally biased region" description="Low complexity" evidence="1">
    <location>
        <begin position="29"/>
        <end position="54"/>
    </location>
</feature>